<comment type="caution">
    <text evidence="1">The sequence shown here is derived from an EMBL/GenBank/DDBJ whole genome shotgun (WGS) entry which is preliminary data.</text>
</comment>
<protein>
    <submittedName>
        <fullName evidence="1">Uncharacterized protein</fullName>
    </submittedName>
</protein>
<dbReference type="EMBL" id="LOPV01000690">
    <property type="protein sequence ID" value="KTG08742.1"/>
    <property type="molecule type" value="Genomic_DNA"/>
</dbReference>
<organism evidence="1 2">
    <name type="scientific">Haloferax profundi</name>
    <dbReference type="NCBI Taxonomy" id="1544718"/>
    <lineage>
        <taxon>Archaea</taxon>
        <taxon>Methanobacteriati</taxon>
        <taxon>Methanobacteriota</taxon>
        <taxon>Stenosarchaea group</taxon>
        <taxon>Halobacteria</taxon>
        <taxon>Halobacteriales</taxon>
        <taxon>Haloferacaceae</taxon>
        <taxon>Haloferax</taxon>
    </lineage>
</organism>
<name>A0A0W1R5Q3_9EURY</name>
<proteinExistence type="predicted"/>
<keyword evidence="2" id="KW-1185">Reference proteome</keyword>
<evidence type="ECO:0000313" key="2">
    <source>
        <dbReference type="Proteomes" id="UP000053157"/>
    </source>
</evidence>
<evidence type="ECO:0000313" key="1">
    <source>
        <dbReference type="EMBL" id="KTG08742.1"/>
    </source>
</evidence>
<reference evidence="1 2" key="1">
    <citation type="submission" date="2015-12" db="EMBL/GenBank/DDBJ databases">
        <title>Haloferax profundi sp. nov. isolated from the Discovery deep brine-seawater interface in the Red Sea.</title>
        <authorList>
            <person name="Zhang G."/>
            <person name="Stingl U."/>
            <person name="Rashid M."/>
        </authorList>
    </citation>
    <scope>NUCLEOTIDE SEQUENCE [LARGE SCALE GENOMIC DNA]</scope>
    <source>
        <strain evidence="1 2">SB29</strain>
    </source>
</reference>
<accession>A0A0W1R5Q3</accession>
<dbReference type="OrthoDB" id="286114at2157"/>
<dbReference type="RefSeq" id="WP_058573630.1">
    <property type="nucleotide sequence ID" value="NZ_LOPV01000690.1"/>
</dbReference>
<dbReference type="Proteomes" id="UP000053157">
    <property type="component" value="Unassembled WGS sequence"/>
</dbReference>
<gene>
    <name evidence="1" type="ORF">AUR66_20240</name>
</gene>
<dbReference type="AlphaFoldDB" id="A0A0W1R5Q3"/>
<sequence length="82" mass="9205">MVEDEYSKGEVVPVDIWPRNADETARFAVSVEVYSGYGSTKHVYPKTQVESVADIFENGGDRDNLSAGDDVRLYTVPYDDLR</sequence>